<dbReference type="AlphaFoldDB" id="A0A5C3KZK2"/>
<evidence type="ECO:0000313" key="2">
    <source>
        <dbReference type="Proteomes" id="UP000307440"/>
    </source>
</evidence>
<keyword evidence="2" id="KW-1185">Reference proteome</keyword>
<proteinExistence type="predicted"/>
<gene>
    <name evidence="1" type="ORF">FA15DRAFT_679808</name>
</gene>
<dbReference type="EMBL" id="ML210178">
    <property type="protein sequence ID" value="TFK26114.1"/>
    <property type="molecule type" value="Genomic_DNA"/>
</dbReference>
<dbReference type="InterPro" id="IPR036397">
    <property type="entry name" value="RNaseH_sf"/>
</dbReference>
<dbReference type="Proteomes" id="UP000307440">
    <property type="component" value="Unassembled WGS sequence"/>
</dbReference>
<dbReference type="GO" id="GO:0003676">
    <property type="term" value="F:nucleic acid binding"/>
    <property type="evidence" value="ECO:0007669"/>
    <property type="project" value="InterPro"/>
</dbReference>
<dbReference type="Gene3D" id="3.30.420.10">
    <property type="entry name" value="Ribonuclease H-like superfamily/Ribonuclease H"/>
    <property type="match status" value="1"/>
</dbReference>
<name>A0A5C3KZK2_COPMA</name>
<accession>A0A5C3KZK2</accession>
<dbReference type="PANTHER" id="PTHR35871:SF1">
    <property type="entry name" value="CXC1-LIKE CYSTEINE CLUSTER ASSOCIATED WITH KDZ TRANSPOSASES DOMAIN-CONTAINING PROTEIN"/>
    <property type="match status" value="1"/>
</dbReference>
<organism evidence="1 2">
    <name type="scientific">Coprinopsis marcescibilis</name>
    <name type="common">Agaric fungus</name>
    <name type="synonym">Psathyrella marcescibilis</name>
    <dbReference type="NCBI Taxonomy" id="230819"/>
    <lineage>
        <taxon>Eukaryota</taxon>
        <taxon>Fungi</taxon>
        <taxon>Dikarya</taxon>
        <taxon>Basidiomycota</taxon>
        <taxon>Agaricomycotina</taxon>
        <taxon>Agaricomycetes</taxon>
        <taxon>Agaricomycetidae</taxon>
        <taxon>Agaricales</taxon>
        <taxon>Agaricineae</taxon>
        <taxon>Psathyrellaceae</taxon>
        <taxon>Coprinopsis</taxon>
    </lineage>
</organism>
<dbReference type="OrthoDB" id="2416294at2759"/>
<evidence type="ECO:0000313" key="1">
    <source>
        <dbReference type="EMBL" id="TFK26114.1"/>
    </source>
</evidence>
<sequence>MEQLIRERGLWQDSNGLRFECSGFKCHEGATNCCCRRVMYTQPDFVAQKSQLEEFVESRGHLCDFYPKYHCELNFIEQYWGMAKAQYRNSPRTNNQDEMGRLMLICLDKIDRLLMFLLDTCVYNSLLGSQNRGARFISAYDLGLSGAEAAWANKRYHRHRTLPPIMLAEVRRQMAESIAPLD</sequence>
<protein>
    <recommendedName>
        <fullName evidence="3">Tc1-like transposase DDE domain-containing protein</fullName>
    </recommendedName>
</protein>
<dbReference type="PANTHER" id="PTHR35871">
    <property type="entry name" value="EXPRESSED PROTEIN"/>
    <property type="match status" value="1"/>
</dbReference>
<reference evidence="1 2" key="1">
    <citation type="journal article" date="2019" name="Nat. Ecol. Evol.">
        <title>Megaphylogeny resolves global patterns of mushroom evolution.</title>
        <authorList>
            <person name="Varga T."/>
            <person name="Krizsan K."/>
            <person name="Foldi C."/>
            <person name="Dima B."/>
            <person name="Sanchez-Garcia M."/>
            <person name="Sanchez-Ramirez S."/>
            <person name="Szollosi G.J."/>
            <person name="Szarkandi J.G."/>
            <person name="Papp V."/>
            <person name="Albert L."/>
            <person name="Andreopoulos W."/>
            <person name="Angelini C."/>
            <person name="Antonin V."/>
            <person name="Barry K.W."/>
            <person name="Bougher N.L."/>
            <person name="Buchanan P."/>
            <person name="Buyck B."/>
            <person name="Bense V."/>
            <person name="Catcheside P."/>
            <person name="Chovatia M."/>
            <person name="Cooper J."/>
            <person name="Damon W."/>
            <person name="Desjardin D."/>
            <person name="Finy P."/>
            <person name="Geml J."/>
            <person name="Haridas S."/>
            <person name="Hughes K."/>
            <person name="Justo A."/>
            <person name="Karasinski D."/>
            <person name="Kautmanova I."/>
            <person name="Kiss B."/>
            <person name="Kocsube S."/>
            <person name="Kotiranta H."/>
            <person name="LaButti K.M."/>
            <person name="Lechner B.E."/>
            <person name="Liimatainen K."/>
            <person name="Lipzen A."/>
            <person name="Lukacs Z."/>
            <person name="Mihaltcheva S."/>
            <person name="Morgado L.N."/>
            <person name="Niskanen T."/>
            <person name="Noordeloos M.E."/>
            <person name="Ohm R.A."/>
            <person name="Ortiz-Santana B."/>
            <person name="Ovrebo C."/>
            <person name="Racz N."/>
            <person name="Riley R."/>
            <person name="Savchenko A."/>
            <person name="Shiryaev A."/>
            <person name="Soop K."/>
            <person name="Spirin V."/>
            <person name="Szebenyi C."/>
            <person name="Tomsovsky M."/>
            <person name="Tulloss R.E."/>
            <person name="Uehling J."/>
            <person name="Grigoriev I.V."/>
            <person name="Vagvolgyi C."/>
            <person name="Papp T."/>
            <person name="Martin F.M."/>
            <person name="Miettinen O."/>
            <person name="Hibbett D.S."/>
            <person name="Nagy L.G."/>
        </authorList>
    </citation>
    <scope>NUCLEOTIDE SEQUENCE [LARGE SCALE GENOMIC DNA]</scope>
    <source>
        <strain evidence="1 2">CBS 121175</strain>
    </source>
</reference>
<evidence type="ECO:0008006" key="3">
    <source>
        <dbReference type="Google" id="ProtNLM"/>
    </source>
</evidence>